<gene>
    <name evidence="1" type="ORF">E2C01_091146</name>
</gene>
<dbReference type="Proteomes" id="UP000324222">
    <property type="component" value="Unassembled WGS sequence"/>
</dbReference>
<evidence type="ECO:0000313" key="1">
    <source>
        <dbReference type="EMBL" id="MPC95918.1"/>
    </source>
</evidence>
<comment type="caution">
    <text evidence="1">The sequence shown here is derived from an EMBL/GenBank/DDBJ whole genome shotgun (WGS) entry which is preliminary data.</text>
</comment>
<evidence type="ECO:0000313" key="2">
    <source>
        <dbReference type="Proteomes" id="UP000324222"/>
    </source>
</evidence>
<keyword evidence="2" id="KW-1185">Reference proteome</keyword>
<name>A0A5B7JS84_PORTR</name>
<organism evidence="1 2">
    <name type="scientific">Portunus trituberculatus</name>
    <name type="common">Swimming crab</name>
    <name type="synonym">Neptunus trituberculatus</name>
    <dbReference type="NCBI Taxonomy" id="210409"/>
    <lineage>
        <taxon>Eukaryota</taxon>
        <taxon>Metazoa</taxon>
        <taxon>Ecdysozoa</taxon>
        <taxon>Arthropoda</taxon>
        <taxon>Crustacea</taxon>
        <taxon>Multicrustacea</taxon>
        <taxon>Malacostraca</taxon>
        <taxon>Eumalacostraca</taxon>
        <taxon>Eucarida</taxon>
        <taxon>Decapoda</taxon>
        <taxon>Pleocyemata</taxon>
        <taxon>Brachyura</taxon>
        <taxon>Eubrachyura</taxon>
        <taxon>Portunoidea</taxon>
        <taxon>Portunidae</taxon>
        <taxon>Portuninae</taxon>
        <taxon>Portunus</taxon>
    </lineage>
</organism>
<accession>A0A5B7JS84</accession>
<dbReference type="AlphaFoldDB" id="A0A5B7JS84"/>
<reference evidence="1 2" key="1">
    <citation type="submission" date="2019-05" db="EMBL/GenBank/DDBJ databases">
        <title>Another draft genome of Portunus trituberculatus and its Hox gene families provides insights of decapod evolution.</title>
        <authorList>
            <person name="Jeong J.-H."/>
            <person name="Song I."/>
            <person name="Kim S."/>
            <person name="Choi T."/>
            <person name="Kim D."/>
            <person name="Ryu S."/>
            <person name="Kim W."/>
        </authorList>
    </citation>
    <scope>NUCLEOTIDE SEQUENCE [LARGE SCALE GENOMIC DNA]</scope>
    <source>
        <tissue evidence="1">Muscle</tissue>
    </source>
</reference>
<sequence length="92" mass="10158">MTQVVTCRCLVTSWNPALPIGPETRRGCLLAKSRHLWFGSTVHRHWNVALRHTCRKSRKCLAVAAVRLIQCGIQLHVDRIGSGGAAVCLASR</sequence>
<dbReference type="EMBL" id="VSRR010103981">
    <property type="protein sequence ID" value="MPC95918.1"/>
    <property type="molecule type" value="Genomic_DNA"/>
</dbReference>
<protein>
    <submittedName>
        <fullName evidence="1">Uncharacterized protein</fullName>
    </submittedName>
</protein>
<proteinExistence type="predicted"/>